<accession>A0A6J5TXK6</accession>
<organism evidence="1 2">
    <name type="scientific">Prunus armeniaca</name>
    <name type="common">Apricot</name>
    <name type="synonym">Armeniaca vulgaris</name>
    <dbReference type="NCBI Taxonomy" id="36596"/>
    <lineage>
        <taxon>Eukaryota</taxon>
        <taxon>Viridiplantae</taxon>
        <taxon>Streptophyta</taxon>
        <taxon>Embryophyta</taxon>
        <taxon>Tracheophyta</taxon>
        <taxon>Spermatophyta</taxon>
        <taxon>Magnoliopsida</taxon>
        <taxon>eudicotyledons</taxon>
        <taxon>Gunneridae</taxon>
        <taxon>Pentapetalae</taxon>
        <taxon>rosids</taxon>
        <taxon>fabids</taxon>
        <taxon>Rosales</taxon>
        <taxon>Rosaceae</taxon>
        <taxon>Amygdaloideae</taxon>
        <taxon>Amygdaleae</taxon>
        <taxon>Prunus</taxon>
    </lineage>
</organism>
<name>A0A6J5TXK6_PRUAR</name>
<sequence>MASTSPPLTPFSFLFALGGADRDHLSVNYRFYFEEVGFSANRRSELYVYVKICDYDGGFCVLMETQREKMKGRNKHVEGLLSIVYELSDKLIS</sequence>
<protein>
    <submittedName>
        <fullName evidence="1">Uncharacterized protein</fullName>
    </submittedName>
</protein>
<dbReference type="EMBL" id="CAEKDK010000002">
    <property type="protein sequence ID" value="CAB4268054.1"/>
    <property type="molecule type" value="Genomic_DNA"/>
</dbReference>
<evidence type="ECO:0000313" key="1">
    <source>
        <dbReference type="EMBL" id="CAB4268054.1"/>
    </source>
</evidence>
<gene>
    <name evidence="1" type="ORF">CURHAP_LOCUS11085</name>
</gene>
<proteinExistence type="predicted"/>
<dbReference type="AlphaFoldDB" id="A0A6J5TXK6"/>
<reference evidence="1 2" key="1">
    <citation type="submission" date="2020-05" db="EMBL/GenBank/DDBJ databases">
        <authorList>
            <person name="Campoy J."/>
            <person name="Schneeberger K."/>
            <person name="Spophaly S."/>
        </authorList>
    </citation>
    <scope>NUCLEOTIDE SEQUENCE [LARGE SCALE GENOMIC DNA]</scope>
    <source>
        <strain evidence="1">PruArmRojPasFocal</strain>
    </source>
</reference>
<dbReference type="Proteomes" id="UP000507222">
    <property type="component" value="Unassembled WGS sequence"/>
</dbReference>
<evidence type="ECO:0000313" key="2">
    <source>
        <dbReference type="Proteomes" id="UP000507222"/>
    </source>
</evidence>